<dbReference type="OrthoDB" id="5472127at2"/>
<reference evidence="9 10" key="1">
    <citation type="submission" date="2018-06" db="EMBL/GenBank/DDBJ databases">
        <title>Sphaerisporangium craniellae sp. nov., isolated from a marine sponge in the South China Sea.</title>
        <authorList>
            <person name="Li L."/>
        </authorList>
    </citation>
    <scope>NUCLEOTIDE SEQUENCE [LARGE SCALE GENOMIC DNA]</scope>
    <source>
        <strain evidence="9 10">LHW63015</strain>
    </source>
</reference>
<proteinExistence type="inferred from homology"/>
<feature type="transmembrane region" description="Helical" evidence="8">
    <location>
        <begin position="122"/>
        <end position="147"/>
    </location>
</feature>
<organism evidence="9 10">
    <name type="scientific">Spongiactinospora rosea</name>
    <dbReference type="NCBI Taxonomy" id="2248750"/>
    <lineage>
        <taxon>Bacteria</taxon>
        <taxon>Bacillati</taxon>
        <taxon>Actinomycetota</taxon>
        <taxon>Actinomycetes</taxon>
        <taxon>Streptosporangiales</taxon>
        <taxon>Streptosporangiaceae</taxon>
        <taxon>Spongiactinospora</taxon>
    </lineage>
</organism>
<keyword evidence="6 8" id="KW-1133">Transmembrane helix</keyword>
<dbReference type="InterPro" id="IPR052017">
    <property type="entry name" value="TSUP"/>
</dbReference>
<evidence type="ECO:0000256" key="1">
    <source>
        <dbReference type="ARBA" id="ARBA00004651"/>
    </source>
</evidence>
<evidence type="ECO:0000256" key="6">
    <source>
        <dbReference type="ARBA" id="ARBA00022989"/>
    </source>
</evidence>
<protein>
    <recommendedName>
        <fullName evidence="8">Probable membrane transporter protein</fullName>
    </recommendedName>
</protein>
<evidence type="ECO:0000256" key="8">
    <source>
        <dbReference type="RuleBase" id="RU363041"/>
    </source>
</evidence>
<evidence type="ECO:0000313" key="10">
    <source>
        <dbReference type="Proteomes" id="UP000253303"/>
    </source>
</evidence>
<evidence type="ECO:0000256" key="5">
    <source>
        <dbReference type="ARBA" id="ARBA00022692"/>
    </source>
</evidence>
<accession>A0A366M2P4</accession>
<dbReference type="Proteomes" id="UP000253303">
    <property type="component" value="Unassembled WGS sequence"/>
</dbReference>
<dbReference type="Pfam" id="PF01925">
    <property type="entry name" value="TauE"/>
    <property type="match status" value="1"/>
</dbReference>
<evidence type="ECO:0000256" key="3">
    <source>
        <dbReference type="ARBA" id="ARBA00022448"/>
    </source>
</evidence>
<keyword evidence="3" id="KW-0813">Transport</keyword>
<dbReference type="PANTHER" id="PTHR30269:SF37">
    <property type="entry name" value="MEMBRANE TRANSPORTER PROTEIN"/>
    <property type="match status" value="1"/>
</dbReference>
<comment type="subcellular location">
    <subcellularLocation>
        <location evidence="1 8">Cell membrane</location>
        <topology evidence="1 8">Multi-pass membrane protein</topology>
    </subcellularLocation>
</comment>
<evidence type="ECO:0000313" key="9">
    <source>
        <dbReference type="EMBL" id="RBQ19879.1"/>
    </source>
</evidence>
<sequence length="235" mass="24098">MVLLIAALAVFVGSLVQGGVGFGLGLVAAPVVTIMAPEVVPGALHVVNLTLALFTVALEWRKVDWRGVGWGVVGRFPGSAVGAIVVGYLSASTLGLAVGAMVLIAVLLTWRAAEVPRNAGTVVTAGLVSGVAGTATGIGGPPMALVFQSARGPQIRATLAMFFALGAAQSLFFLWWAGELTWHSLRFGALLVPCMVAGFLASGPLRRFLDRGRVRAGVLVLAAVSALALIVQSLF</sequence>
<keyword evidence="5 8" id="KW-0812">Transmembrane</keyword>
<dbReference type="AlphaFoldDB" id="A0A366M2P4"/>
<gene>
    <name evidence="9" type="ORF">DP939_12845</name>
</gene>
<dbReference type="InterPro" id="IPR002781">
    <property type="entry name" value="TM_pro_TauE-like"/>
</dbReference>
<evidence type="ECO:0000256" key="7">
    <source>
        <dbReference type="ARBA" id="ARBA00023136"/>
    </source>
</evidence>
<dbReference type="EMBL" id="QMEY01000004">
    <property type="protein sequence ID" value="RBQ19879.1"/>
    <property type="molecule type" value="Genomic_DNA"/>
</dbReference>
<dbReference type="GO" id="GO:0005886">
    <property type="term" value="C:plasma membrane"/>
    <property type="evidence" value="ECO:0007669"/>
    <property type="project" value="UniProtKB-SubCell"/>
</dbReference>
<keyword evidence="7 8" id="KW-0472">Membrane</keyword>
<keyword evidence="4 8" id="KW-1003">Cell membrane</keyword>
<feature type="transmembrane region" description="Helical" evidence="8">
    <location>
        <begin position="42"/>
        <end position="60"/>
    </location>
</feature>
<dbReference type="PANTHER" id="PTHR30269">
    <property type="entry name" value="TRANSMEMBRANE PROTEIN YFCA"/>
    <property type="match status" value="1"/>
</dbReference>
<feature type="transmembrane region" description="Helical" evidence="8">
    <location>
        <begin position="81"/>
        <end position="110"/>
    </location>
</feature>
<feature type="transmembrane region" description="Helical" evidence="8">
    <location>
        <begin position="184"/>
        <end position="202"/>
    </location>
</feature>
<comment type="caution">
    <text evidence="9">The sequence shown here is derived from an EMBL/GenBank/DDBJ whole genome shotgun (WGS) entry which is preliminary data.</text>
</comment>
<feature type="transmembrane region" description="Helical" evidence="8">
    <location>
        <begin position="214"/>
        <end position="234"/>
    </location>
</feature>
<keyword evidence="10" id="KW-1185">Reference proteome</keyword>
<name>A0A366M2P4_9ACTN</name>
<evidence type="ECO:0000256" key="2">
    <source>
        <dbReference type="ARBA" id="ARBA00009142"/>
    </source>
</evidence>
<feature type="transmembrane region" description="Helical" evidence="8">
    <location>
        <begin position="159"/>
        <end position="178"/>
    </location>
</feature>
<comment type="similarity">
    <text evidence="2 8">Belongs to the 4-toluene sulfonate uptake permease (TSUP) (TC 2.A.102) family.</text>
</comment>
<evidence type="ECO:0000256" key="4">
    <source>
        <dbReference type="ARBA" id="ARBA00022475"/>
    </source>
</evidence>